<feature type="compositionally biased region" description="Low complexity" evidence="1">
    <location>
        <begin position="134"/>
        <end position="184"/>
    </location>
</feature>
<dbReference type="SMART" id="SM00331">
    <property type="entry name" value="PP2C_SIG"/>
    <property type="match status" value="1"/>
</dbReference>
<feature type="domain" description="PPM-type phosphatase" evidence="2">
    <location>
        <begin position="284"/>
        <end position="567"/>
    </location>
</feature>
<dbReference type="InterPro" id="IPR001932">
    <property type="entry name" value="PPM-type_phosphatase-like_dom"/>
</dbReference>
<dbReference type="CDD" id="cd00143">
    <property type="entry name" value="PP2Cc"/>
    <property type="match status" value="1"/>
</dbReference>
<evidence type="ECO:0000256" key="1">
    <source>
        <dbReference type="SAM" id="MobiDB-lite"/>
    </source>
</evidence>
<feature type="region of interest" description="Disordered" evidence="1">
    <location>
        <begin position="134"/>
        <end position="198"/>
    </location>
</feature>
<dbReference type="EMBL" id="VENP01000003">
    <property type="protein sequence ID" value="TNU76886.1"/>
    <property type="molecule type" value="Genomic_DNA"/>
</dbReference>
<name>A0A5C5BEB1_9MICO</name>
<feature type="compositionally biased region" description="Low complexity" evidence="1">
    <location>
        <begin position="218"/>
        <end position="241"/>
    </location>
</feature>
<feature type="compositionally biased region" description="Polar residues" evidence="1">
    <location>
        <begin position="7"/>
        <end position="17"/>
    </location>
</feature>
<reference evidence="3 4" key="1">
    <citation type="submission" date="2019-06" db="EMBL/GenBank/DDBJ databases">
        <title>Draft genome sequence of Miniimonas arenae KCTC 19750T isolated from sea sand.</title>
        <authorList>
            <person name="Park S.-J."/>
        </authorList>
    </citation>
    <scope>NUCLEOTIDE SEQUENCE [LARGE SCALE GENOMIC DNA]</scope>
    <source>
        <strain evidence="3 4">KCTC 19750</strain>
    </source>
</reference>
<proteinExistence type="predicted"/>
<dbReference type="OrthoDB" id="9801841at2"/>
<dbReference type="Proteomes" id="UP000313849">
    <property type="component" value="Unassembled WGS sequence"/>
</dbReference>
<keyword evidence="4" id="KW-1185">Reference proteome</keyword>
<organism evidence="3 4">
    <name type="scientific">Miniimonas arenae</name>
    <dbReference type="NCBI Taxonomy" id="676201"/>
    <lineage>
        <taxon>Bacteria</taxon>
        <taxon>Bacillati</taxon>
        <taxon>Actinomycetota</taxon>
        <taxon>Actinomycetes</taxon>
        <taxon>Micrococcales</taxon>
        <taxon>Beutenbergiaceae</taxon>
        <taxon>Miniimonas</taxon>
    </lineage>
</organism>
<evidence type="ECO:0000259" key="2">
    <source>
        <dbReference type="PROSITE" id="PS51746"/>
    </source>
</evidence>
<dbReference type="Pfam" id="PF13672">
    <property type="entry name" value="PP2C_2"/>
    <property type="match status" value="1"/>
</dbReference>
<dbReference type="RefSeq" id="WP_139985752.1">
    <property type="nucleotide sequence ID" value="NZ_VENP01000003.1"/>
</dbReference>
<dbReference type="AlphaFoldDB" id="A0A5C5BEB1"/>
<feature type="region of interest" description="Disordered" evidence="1">
    <location>
        <begin position="218"/>
        <end position="244"/>
    </location>
</feature>
<dbReference type="PROSITE" id="PS51746">
    <property type="entry name" value="PPM_2"/>
    <property type="match status" value="1"/>
</dbReference>
<dbReference type="Gene3D" id="3.60.40.10">
    <property type="entry name" value="PPM-type phosphatase domain"/>
    <property type="match status" value="1"/>
</dbReference>
<dbReference type="SUPFAM" id="SSF81606">
    <property type="entry name" value="PP2C-like"/>
    <property type="match status" value="1"/>
</dbReference>
<evidence type="ECO:0000313" key="4">
    <source>
        <dbReference type="Proteomes" id="UP000313849"/>
    </source>
</evidence>
<comment type="caution">
    <text evidence="3">The sequence shown here is derived from an EMBL/GenBank/DDBJ whole genome shotgun (WGS) entry which is preliminary data.</text>
</comment>
<accession>A0A5C5BEB1</accession>
<protein>
    <recommendedName>
        <fullName evidence="2">PPM-type phosphatase domain-containing protein</fullName>
    </recommendedName>
</protein>
<feature type="compositionally biased region" description="Low complexity" evidence="1">
    <location>
        <begin position="38"/>
        <end position="80"/>
    </location>
</feature>
<gene>
    <name evidence="3" type="ORF">FH969_02015</name>
</gene>
<dbReference type="SMART" id="SM00332">
    <property type="entry name" value="PP2Cc"/>
    <property type="match status" value="1"/>
</dbReference>
<evidence type="ECO:0000313" key="3">
    <source>
        <dbReference type="EMBL" id="TNU76886.1"/>
    </source>
</evidence>
<feature type="region of interest" description="Disordered" evidence="1">
    <location>
        <begin position="1"/>
        <end position="100"/>
    </location>
</feature>
<dbReference type="InterPro" id="IPR036457">
    <property type="entry name" value="PPM-type-like_dom_sf"/>
</dbReference>
<sequence>MDEDMTTESGQDEQPTQALPARGAVRPGEGAPGGGAAGAEPAAGGIAAGAGEPAPGIVAATTDEPAAAPGEPGEPAAAPDEPGEPGEPGEPAASADTDGATANVPSLACPVCGALGPATDSFCEACGTPLRASAVPPAGGQASAAPAGPAAPATPATDPVGAQTPDDPGGAAGEAAPAPFGTPGSNPEGLAGASPFGTPGSAAGGHAVAYPVGDPAAAGAPPAPGAPTAAAAPAVGHDPTATLGPGVRECSRCGGTIASDGYCLECGERAALPRDHFRSAPAPWLGGVCDRGVVHTRNEDAMALAVSGGGAVLVVCDGVSSARDSDVASLAACEAAATELLAQLDRTPGPEREQQLLDAVARAAVTANTAVVATGGAAAHGAAQQGSAAGADAAEGADAAGADAALTGAATGGEDSPSCTYVAAVVEGPVVAVAWLGDSRAYWFPDAGTPVRLTNDHSWAAEMIALGMPRAEAEAARHAHAITRWLGADAPDLAAGTTLLEVADPGWLLLCSDGLWNYCSEPEPLAALVRQSVQEAQGDPTESAAALVRWANGQGGRDNVTAALARLGR</sequence>
<feature type="compositionally biased region" description="Low complexity" evidence="1">
    <location>
        <begin position="20"/>
        <end position="29"/>
    </location>
</feature>